<evidence type="ECO:0000256" key="1">
    <source>
        <dbReference type="ARBA" id="ARBA00022617"/>
    </source>
</evidence>
<keyword evidence="1 4" id="KW-0349">Heme</keyword>
<dbReference type="RefSeq" id="WP_145089279.1">
    <property type="nucleotide sequence ID" value="NZ_CP036274.1"/>
</dbReference>
<dbReference type="InterPro" id="IPR036909">
    <property type="entry name" value="Cyt_c-like_dom_sf"/>
</dbReference>
<accession>A0A517YCI1</accession>
<name>A0A517YCI1_9BACT</name>
<evidence type="ECO:0000259" key="6">
    <source>
        <dbReference type="PROSITE" id="PS51007"/>
    </source>
</evidence>
<keyword evidence="3 4" id="KW-0408">Iron</keyword>
<dbReference type="AlphaFoldDB" id="A0A517YCI1"/>
<evidence type="ECO:0000256" key="2">
    <source>
        <dbReference type="ARBA" id="ARBA00022723"/>
    </source>
</evidence>
<dbReference type="GO" id="GO:0009055">
    <property type="term" value="F:electron transfer activity"/>
    <property type="evidence" value="ECO:0007669"/>
    <property type="project" value="InterPro"/>
</dbReference>
<dbReference type="EMBL" id="CP036274">
    <property type="protein sequence ID" value="QDU27899.1"/>
    <property type="molecule type" value="Genomic_DNA"/>
</dbReference>
<dbReference type="SUPFAM" id="SSF46626">
    <property type="entry name" value="Cytochrome c"/>
    <property type="match status" value="1"/>
</dbReference>
<keyword evidence="5" id="KW-0732">Signal</keyword>
<dbReference type="InterPro" id="IPR011429">
    <property type="entry name" value="Cyt_c_Planctomycete-type"/>
</dbReference>
<gene>
    <name evidence="7" type="ORF">ETAA8_29900</name>
</gene>
<evidence type="ECO:0000256" key="3">
    <source>
        <dbReference type="ARBA" id="ARBA00023004"/>
    </source>
</evidence>
<dbReference type="InterPro" id="IPR009056">
    <property type="entry name" value="Cyt_c-like_dom"/>
</dbReference>
<keyword evidence="2 4" id="KW-0479">Metal-binding</keyword>
<dbReference type="GO" id="GO:0020037">
    <property type="term" value="F:heme binding"/>
    <property type="evidence" value="ECO:0007669"/>
    <property type="project" value="InterPro"/>
</dbReference>
<feature type="domain" description="Cytochrome c" evidence="6">
    <location>
        <begin position="22"/>
        <end position="116"/>
    </location>
</feature>
<reference evidence="7 8" key="1">
    <citation type="submission" date="2019-02" db="EMBL/GenBank/DDBJ databases">
        <title>Deep-cultivation of Planctomycetes and their phenomic and genomic characterization uncovers novel biology.</title>
        <authorList>
            <person name="Wiegand S."/>
            <person name="Jogler M."/>
            <person name="Boedeker C."/>
            <person name="Pinto D."/>
            <person name="Vollmers J."/>
            <person name="Rivas-Marin E."/>
            <person name="Kohn T."/>
            <person name="Peeters S.H."/>
            <person name="Heuer A."/>
            <person name="Rast P."/>
            <person name="Oberbeckmann S."/>
            <person name="Bunk B."/>
            <person name="Jeske O."/>
            <person name="Meyerdierks A."/>
            <person name="Storesund J.E."/>
            <person name="Kallscheuer N."/>
            <person name="Luecker S."/>
            <person name="Lage O.M."/>
            <person name="Pohl T."/>
            <person name="Merkel B.J."/>
            <person name="Hornburger P."/>
            <person name="Mueller R.-W."/>
            <person name="Bruemmer F."/>
            <person name="Labrenz M."/>
            <person name="Spormann A.M."/>
            <person name="Op den Camp H."/>
            <person name="Overmann J."/>
            <person name="Amann R."/>
            <person name="Jetten M.S.M."/>
            <person name="Mascher T."/>
            <person name="Medema M.H."/>
            <person name="Devos D.P."/>
            <person name="Kaster A.-K."/>
            <person name="Ovreas L."/>
            <person name="Rohde M."/>
            <person name="Galperin M.Y."/>
            <person name="Jogler C."/>
        </authorList>
    </citation>
    <scope>NUCLEOTIDE SEQUENCE [LARGE SCALE GENOMIC DNA]</scope>
    <source>
        <strain evidence="7 8">ETA_A8</strain>
    </source>
</reference>
<dbReference type="InterPro" id="IPR022655">
    <property type="entry name" value="DUF1553"/>
</dbReference>
<feature type="signal peptide" evidence="5">
    <location>
        <begin position="1"/>
        <end position="21"/>
    </location>
</feature>
<dbReference type="OrthoDB" id="127107at2"/>
<dbReference type="Pfam" id="PF07583">
    <property type="entry name" value="PSCyt2"/>
    <property type="match status" value="1"/>
</dbReference>
<dbReference type="PROSITE" id="PS51007">
    <property type="entry name" value="CYTC"/>
    <property type="match status" value="1"/>
</dbReference>
<organism evidence="7 8">
    <name type="scientific">Anatilimnocola aggregata</name>
    <dbReference type="NCBI Taxonomy" id="2528021"/>
    <lineage>
        <taxon>Bacteria</taxon>
        <taxon>Pseudomonadati</taxon>
        <taxon>Planctomycetota</taxon>
        <taxon>Planctomycetia</taxon>
        <taxon>Pirellulales</taxon>
        <taxon>Pirellulaceae</taxon>
        <taxon>Anatilimnocola</taxon>
    </lineage>
</organism>
<dbReference type="InterPro" id="IPR011444">
    <property type="entry name" value="DUF1549"/>
</dbReference>
<dbReference type="PANTHER" id="PTHR35889:SF3">
    <property type="entry name" value="F-BOX DOMAIN-CONTAINING PROTEIN"/>
    <property type="match status" value="1"/>
</dbReference>
<dbReference type="GO" id="GO:0046872">
    <property type="term" value="F:metal ion binding"/>
    <property type="evidence" value="ECO:0007669"/>
    <property type="project" value="UniProtKB-KW"/>
</dbReference>
<dbReference type="PROSITE" id="PS51257">
    <property type="entry name" value="PROKAR_LIPOPROTEIN"/>
    <property type="match status" value="1"/>
</dbReference>
<dbReference type="KEGG" id="aagg:ETAA8_29900"/>
<evidence type="ECO:0000256" key="4">
    <source>
        <dbReference type="PROSITE-ProRule" id="PRU00433"/>
    </source>
</evidence>
<feature type="chain" id="PRO_5021853634" evidence="5">
    <location>
        <begin position="22"/>
        <end position="966"/>
    </location>
</feature>
<dbReference type="Proteomes" id="UP000315017">
    <property type="component" value="Chromosome"/>
</dbReference>
<evidence type="ECO:0000313" key="7">
    <source>
        <dbReference type="EMBL" id="QDU27899.1"/>
    </source>
</evidence>
<evidence type="ECO:0000256" key="5">
    <source>
        <dbReference type="SAM" id="SignalP"/>
    </source>
</evidence>
<proteinExistence type="predicted"/>
<dbReference type="Pfam" id="PF07587">
    <property type="entry name" value="PSD1"/>
    <property type="match status" value="1"/>
</dbReference>
<protein>
    <submittedName>
        <fullName evidence="7">Planctomycete cytochrome C</fullName>
    </submittedName>
</protein>
<keyword evidence="8" id="KW-1185">Reference proteome</keyword>
<evidence type="ECO:0000313" key="8">
    <source>
        <dbReference type="Proteomes" id="UP000315017"/>
    </source>
</evidence>
<sequence precursor="true">MVVRSLLAAVLVVVGSCASLAAEVDFARDVLPVLQRSCFECHGREKAAGGLKLDTAESLQKGGDSGTVVVAGKAANSELLRRISLPKSDSEVMPNRGDVLTPDEVARIRDWINAGAVWPAGAKLARHWAYVTPVKAPLPQSSSHPVDAFVLDKLKSAGLQPSPPASAAVIARRLYFDVIGLPPTPAQVTAFEQAASRDLPSAVEKLVDELLRSPQYGEKWARPWLDAARYADSHGFQRDDLRELWPYRDWVIRALNDDMPFDQFTLEQLAGDLLPNATQDQRIASGFNRCAPCNVEAGTDPEENRVNQVFDRVNTLGAVWLGTTFECAQCHDHKYDPITHRDYYGLFAYFNQTEIEAERSNPRVPGSIRFLGPYLDIKDPAFEQQREKLTQEIAGLKAGLANFSTTTTTATAEEEPKAEILVPIDFDSAGDAGHKILDDGSILLVGDPPATDTYTITVHTKLKNITGFKLEALTDESLPGMGPGRGDPQRTNFVLHEFSVQAASLDAASRAEKVPLADATASFSQQGWDVSGAIDGKAKTGWAIGPRFKQSHWASFRTARPIGFEQGTTLTFKLEQNFGQARTLGRVRLSALTGEAKPAPKQPIAASPAKRELESQLSALENRLKGLKPPRTLVMQQVAQLRPTTMFNRGDFRTPGEAIQAATPVILTGTNKAIEPDRIALARWLCSDENPLTARVAVNRVWQELFGEGLVTTPEDFGIKGQRPTHPELLDWLAVEYREQGWSQKKLLKAILTSETYRQSSRLTPELSERDPQNRLLARGPSYRLSAEGIRDNALAIAGLIDLKQFGPPIYPPQPAGLWNKVGGEKYEYTVSPGSEQYRRGIYVVLKRMSPNPSMITFDATARLSCRVKRLRSNTPLQALTLLNDPVYVGAAQAFAQRIVREQPDGDLDARLAHAFRLAVARAPSAAELAVLRKLFNAEQAAGNEVSAWFAVASALLNLDETITKG</sequence>
<dbReference type="PANTHER" id="PTHR35889">
    <property type="entry name" value="CYCLOINULO-OLIGOSACCHARIDE FRUCTANOTRANSFERASE-RELATED"/>
    <property type="match status" value="1"/>
</dbReference>
<dbReference type="Pfam" id="PF07635">
    <property type="entry name" value="PSCyt1"/>
    <property type="match status" value="1"/>
</dbReference>